<dbReference type="RefSeq" id="WP_118417673.1">
    <property type="nucleotide sequence ID" value="NZ_QROV01000015.1"/>
</dbReference>
<dbReference type="InterPro" id="IPR032762">
    <property type="entry name" value="Polysacc_deac_3"/>
</dbReference>
<evidence type="ECO:0000313" key="3">
    <source>
        <dbReference type="Proteomes" id="UP000283616"/>
    </source>
</evidence>
<comment type="caution">
    <text evidence="2">The sequence shown here is derived from an EMBL/GenBank/DDBJ whole genome shotgun (WGS) entry which is preliminary data.</text>
</comment>
<evidence type="ECO:0000256" key="1">
    <source>
        <dbReference type="SAM" id="Phobius"/>
    </source>
</evidence>
<evidence type="ECO:0000313" key="2">
    <source>
        <dbReference type="EMBL" id="RHL57930.1"/>
    </source>
</evidence>
<dbReference type="EMBL" id="QROV01000015">
    <property type="protein sequence ID" value="RHL57930.1"/>
    <property type="molecule type" value="Genomic_DNA"/>
</dbReference>
<dbReference type="Proteomes" id="UP000283616">
    <property type="component" value="Unassembled WGS sequence"/>
</dbReference>
<organism evidence="2 3">
    <name type="scientific">Bacteroides thetaiotaomicron</name>
    <dbReference type="NCBI Taxonomy" id="818"/>
    <lineage>
        <taxon>Bacteria</taxon>
        <taxon>Pseudomonadati</taxon>
        <taxon>Bacteroidota</taxon>
        <taxon>Bacteroidia</taxon>
        <taxon>Bacteroidales</taxon>
        <taxon>Bacteroidaceae</taxon>
        <taxon>Bacteroides</taxon>
    </lineage>
</organism>
<keyword evidence="1" id="KW-0812">Transmembrane</keyword>
<dbReference type="AlphaFoldDB" id="A0A415LZL6"/>
<feature type="transmembrane region" description="Helical" evidence="1">
    <location>
        <begin position="15"/>
        <end position="32"/>
    </location>
</feature>
<proteinExistence type="predicted"/>
<dbReference type="CDD" id="cd10585">
    <property type="entry name" value="CE4_SF"/>
    <property type="match status" value="1"/>
</dbReference>
<evidence type="ECO:0008006" key="4">
    <source>
        <dbReference type="Google" id="ProtNLM"/>
    </source>
</evidence>
<sequence length="508" mass="58599">MILGSLILDQRNRKVFIYMLLILFCLFTTSCIKQMNLYQGDKEEDENGGNASTNQEVICEPDFLYPFDKETQHVQAEIIIHTKTRLSDVQTMTAQIPPLKYNKSWLCMLTQDDCQHAAFSCTWAAIHGKPLSKEYFYDLTHLQTGDLPPDMYVLGKTLGSTDGAGNEIRFSFTTTLAPEWEFMDAKTSINKGFSENYYRFFMKSGLIWGNVKEMLNYGVGISFHDVNTEDVRNEQVILEHYEIAQNIMLDKLSGRGCKMLAEPNGNRTYANAAILYQPIQTMTAEKDATMLYPYQDKQDLKKTIIQRSFYNPNNTDKKENIEILKDAITNELLKPKEERSAICIGVHRTDLSWVDFFLWLNNEYGKDGSDNIWMPSQEEYYEYNYYRTLGKLSNPIPLDDSSFKLIVNLPCEKYFYYPSVTINLSGIQLENIASIETNNDVTGLSYADYKDGIMLNIDCRKYLFEHAENFVKRYEANPSDASNKADALYFVNILKESAKKEALKKRLQ</sequence>
<keyword evidence="1" id="KW-1133">Transmembrane helix</keyword>
<gene>
    <name evidence="2" type="ORF">DW011_14100</name>
</gene>
<keyword evidence="1" id="KW-0472">Membrane</keyword>
<reference evidence="2 3" key="1">
    <citation type="submission" date="2018-08" db="EMBL/GenBank/DDBJ databases">
        <title>A genome reference for cultivated species of the human gut microbiota.</title>
        <authorList>
            <person name="Zou Y."/>
            <person name="Xue W."/>
            <person name="Luo G."/>
        </authorList>
    </citation>
    <scope>NUCLEOTIDE SEQUENCE [LARGE SCALE GENOMIC DNA]</scope>
    <source>
        <strain evidence="2 3">AF37-12</strain>
    </source>
</reference>
<accession>A0A415LZL6</accession>
<name>A0A415LZL6_BACT4</name>
<protein>
    <recommendedName>
        <fullName evidence="4">Polysaccharide deacetylase</fullName>
    </recommendedName>
</protein>
<dbReference type="Pfam" id="PF15421">
    <property type="entry name" value="Polysacc_deac_3"/>
    <property type="match status" value="1"/>
</dbReference>